<protein>
    <submittedName>
        <fullName evidence="2">Uncharacterized protein</fullName>
    </submittedName>
</protein>
<evidence type="ECO:0000256" key="1">
    <source>
        <dbReference type="SAM" id="MobiDB-lite"/>
    </source>
</evidence>
<reference evidence="2" key="2">
    <citation type="journal article" date="2015" name="Data Brief">
        <title>Shoot transcriptome of the giant reed, Arundo donax.</title>
        <authorList>
            <person name="Barrero R.A."/>
            <person name="Guerrero F.D."/>
            <person name="Moolhuijzen P."/>
            <person name="Goolsby J.A."/>
            <person name="Tidwell J."/>
            <person name="Bellgard S.E."/>
            <person name="Bellgard M.I."/>
        </authorList>
    </citation>
    <scope>NUCLEOTIDE SEQUENCE</scope>
    <source>
        <tissue evidence="2">Shoot tissue taken approximately 20 cm above the soil surface</tissue>
    </source>
</reference>
<feature type="compositionally biased region" description="Low complexity" evidence="1">
    <location>
        <begin position="1"/>
        <end position="14"/>
    </location>
</feature>
<sequence>MATRWTAAAASATAEPRPRVVGKKHAEPAHIAPKWR</sequence>
<dbReference type="AlphaFoldDB" id="A0A0A8Z3M7"/>
<accession>A0A0A8Z3M7</accession>
<reference evidence="2" key="1">
    <citation type="submission" date="2014-09" db="EMBL/GenBank/DDBJ databases">
        <authorList>
            <person name="Magalhaes I.L.F."/>
            <person name="Oliveira U."/>
            <person name="Santos F.R."/>
            <person name="Vidigal T.H.D.A."/>
            <person name="Brescovit A.D."/>
            <person name="Santos A.J."/>
        </authorList>
    </citation>
    <scope>NUCLEOTIDE SEQUENCE</scope>
    <source>
        <tissue evidence="2">Shoot tissue taken approximately 20 cm above the soil surface</tissue>
    </source>
</reference>
<proteinExistence type="predicted"/>
<organism evidence="2">
    <name type="scientific">Arundo donax</name>
    <name type="common">Giant reed</name>
    <name type="synonym">Donax arundinaceus</name>
    <dbReference type="NCBI Taxonomy" id="35708"/>
    <lineage>
        <taxon>Eukaryota</taxon>
        <taxon>Viridiplantae</taxon>
        <taxon>Streptophyta</taxon>
        <taxon>Embryophyta</taxon>
        <taxon>Tracheophyta</taxon>
        <taxon>Spermatophyta</taxon>
        <taxon>Magnoliopsida</taxon>
        <taxon>Liliopsida</taxon>
        <taxon>Poales</taxon>
        <taxon>Poaceae</taxon>
        <taxon>PACMAD clade</taxon>
        <taxon>Arundinoideae</taxon>
        <taxon>Arundineae</taxon>
        <taxon>Arundo</taxon>
    </lineage>
</organism>
<evidence type="ECO:0000313" key="2">
    <source>
        <dbReference type="EMBL" id="JAD29447.1"/>
    </source>
</evidence>
<dbReference type="EMBL" id="GBRH01268448">
    <property type="protein sequence ID" value="JAD29447.1"/>
    <property type="molecule type" value="Transcribed_RNA"/>
</dbReference>
<name>A0A0A8Z3M7_ARUDO</name>
<feature type="region of interest" description="Disordered" evidence="1">
    <location>
        <begin position="1"/>
        <end position="36"/>
    </location>
</feature>